<dbReference type="SUPFAM" id="SSF88713">
    <property type="entry name" value="Glycoside hydrolase/deacetylase"/>
    <property type="match status" value="1"/>
</dbReference>
<evidence type="ECO:0000313" key="4">
    <source>
        <dbReference type="EMBL" id="GAA2524503.1"/>
    </source>
</evidence>
<reference evidence="4 5" key="1">
    <citation type="journal article" date="2019" name="Int. J. Syst. Evol. Microbiol.">
        <title>The Global Catalogue of Microorganisms (GCM) 10K type strain sequencing project: providing services to taxonomists for standard genome sequencing and annotation.</title>
        <authorList>
            <consortium name="The Broad Institute Genomics Platform"/>
            <consortium name="The Broad Institute Genome Sequencing Center for Infectious Disease"/>
            <person name="Wu L."/>
            <person name="Ma J."/>
        </authorList>
    </citation>
    <scope>NUCLEOTIDE SEQUENCE [LARGE SCALE GENOMIC DNA]</scope>
    <source>
        <strain evidence="4 5">JCM 3367</strain>
    </source>
</reference>
<comment type="subcellular location">
    <subcellularLocation>
        <location evidence="1">Secreted</location>
    </subcellularLocation>
</comment>
<keyword evidence="2" id="KW-0732">Signal</keyword>
<proteinExistence type="predicted"/>
<name>A0ABN3NK36_9ACTN</name>
<dbReference type="PANTHER" id="PTHR34216">
    <property type="match status" value="1"/>
</dbReference>
<evidence type="ECO:0000256" key="1">
    <source>
        <dbReference type="ARBA" id="ARBA00004613"/>
    </source>
</evidence>
<sequence length="500" mass="53685">MRERLRLLAGGATRLVTGALAVATLGAAVLAWVELSRPFDPEQIAARIAATPALDRVPAAVQGAVTVLTYHGVSDRPTESSAVSRQTFAEHLAALRAAGYETVRLDDIDAMLSGERVDLPDRALLLTFDGGSLTDWTTVDPMLATYGYSAVAFVPTGRIVQPGTPSTYLSTRQLGRLRDTGRWEFGSRSHALDTMAPVPGNIRPALTHRLVDDGGWETIEQWRARVRADLDRSQQQLRSGVGGPATAFAYPFGDWGLTANDPKIRAELSDLLAEAGFRFAFVGEGVPTGHVDALTDHSPQWRLPRIGVRTTTSAERLMEMIYRAQPILPPAQLTALSWSPPPGEAVRCVSTAAGVTVRAAGYSLCEDRDINTTRWTNYDLATTVSGVDRRCTAIVAVRTGTGTGHYGRVEIALGNANVAIRQQILSQPRVTLASGAVKPGARRSLDIVVHNRTVIVTVPGARPVRATIDRRLAIGGVALGLETARDCSVGFASPRMVAYR</sequence>
<dbReference type="InterPro" id="IPR002509">
    <property type="entry name" value="NODB_dom"/>
</dbReference>
<dbReference type="CDD" id="cd10918">
    <property type="entry name" value="CE4_NodB_like_5s_6s"/>
    <property type="match status" value="1"/>
</dbReference>
<dbReference type="InterPro" id="IPR011330">
    <property type="entry name" value="Glyco_hydro/deAcase_b/a-brl"/>
</dbReference>
<protein>
    <recommendedName>
        <fullName evidence="3">NodB homology domain-containing protein</fullName>
    </recommendedName>
</protein>
<gene>
    <name evidence="4" type="ORF">GCM10010201_23800</name>
</gene>
<dbReference type="Gene3D" id="3.20.20.370">
    <property type="entry name" value="Glycoside hydrolase/deacetylase"/>
    <property type="match status" value="1"/>
</dbReference>
<dbReference type="InterPro" id="IPR051398">
    <property type="entry name" value="Polysacch_Deacetylase"/>
</dbReference>
<organism evidence="4 5">
    <name type="scientific">Pilimelia columellifera subsp. columellifera</name>
    <dbReference type="NCBI Taxonomy" id="706583"/>
    <lineage>
        <taxon>Bacteria</taxon>
        <taxon>Bacillati</taxon>
        <taxon>Actinomycetota</taxon>
        <taxon>Actinomycetes</taxon>
        <taxon>Micromonosporales</taxon>
        <taxon>Micromonosporaceae</taxon>
        <taxon>Pilimelia</taxon>
    </lineage>
</organism>
<dbReference type="Proteomes" id="UP001499978">
    <property type="component" value="Unassembled WGS sequence"/>
</dbReference>
<accession>A0ABN3NK36</accession>
<evidence type="ECO:0000313" key="5">
    <source>
        <dbReference type="Proteomes" id="UP001499978"/>
    </source>
</evidence>
<dbReference type="PANTHER" id="PTHR34216:SF3">
    <property type="entry name" value="POLY-BETA-1,6-N-ACETYL-D-GLUCOSAMINE N-DEACETYLASE"/>
    <property type="match status" value="1"/>
</dbReference>
<dbReference type="RefSeq" id="WP_344172268.1">
    <property type="nucleotide sequence ID" value="NZ_BAAARY010000010.1"/>
</dbReference>
<keyword evidence="5" id="KW-1185">Reference proteome</keyword>
<comment type="caution">
    <text evidence="4">The sequence shown here is derived from an EMBL/GenBank/DDBJ whole genome shotgun (WGS) entry which is preliminary data.</text>
</comment>
<dbReference type="Pfam" id="PF01522">
    <property type="entry name" value="Polysacc_deac_1"/>
    <property type="match status" value="1"/>
</dbReference>
<feature type="domain" description="NodB homology" evidence="3">
    <location>
        <begin position="118"/>
        <end position="258"/>
    </location>
</feature>
<dbReference type="EMBL" id="BAAARY010000010">
    <property type="protein sequence ID" value="GAA2524503.1"/>
    <property type="molecule type" value="Genomic_DNA"/>
</dbReference>
<evidence type="ECO:0000259" key="3">
    <source>
        <dbReference type="Pfam" id="PF01522"/>
    </source>
</evidence>
<evidence type="ECO:0000256" key="2">
    <source>
        <dbReference type="ARBA" id="ARBA00022729"/>
    </source>
</evidence>